<gene>
    <name evidence="4" type="ORF">nbrc107696_34660</name>
</gene>
<reference evidence="5" key="1">
    <citation type="submission" date="2019-06" db="EMBL/GenBank/DDBJ databases">
        <title>Gordonia isolated from sludge of a wastewater treatment plant.</title>
        <authorList>
            <person name="Tamura T."/>
            <person name="Aoyama K."/>
            <person name="Kang Y."/>
            <person name="Saito S."/>
            <person name="Akiyama N."/>
            <person name="Yazawa K."/>
            <person name="Gonoi T."/>
            <person name="Mikami Y."/>
        </authorList>
    </citation>
    <scope>NUCLEOTIDE SEQUENCE [LARGE SCALE GENOMIC DNA]</scope>
    <source>
        <strain evidence="5">NBRC 107696</strain>
    </source>
</reference>
<comment type="caution">
    <text evidence="4">The sequence shown here is derived from an EMBL/GenBank/DDBJ whole genome shotgun (WGS) entry which is preliminary data.</text>
</comment>
<evidence type="ECO:0000256" key="2">
    <source>
        <dbReference type="ARBA" id="ARBA00022801"/>
    </source>
</evidence>
<dbReference type="InterPro" id="IPR022742">
    <property type="entry name" value="Hydrolase_4"/>
</dbReference>
<evidence type="ECO:0000256" key="1">
    <source>
        <dbReference type="ARBA" id="ARBA00008645"/>
    </source>
</evidence>
<name>A0A7I9VDD4_9ACTN</name>
<proteinExistence type="inferred from homology"/>
<dbReference type="PANTHER" id="PTHR22946:SF9">
    <property type="entry name" value="POLYKETIDE TRANSFERASE AF380"/>
    <property type="match status" value="1"/>
</dbReference>
<dbReference type="Pfam" id="PF12146">
    <property type="entry name" value="Hydrolase_4"/>
    <property type="match status" value="1"/>
</dbReference>
<accession>A0A7I9VDD4</accession>
<evidence type="ECO:0000313" key="5">
    <source>
        <dbReference type="Proteomes" id="UP000444960"/>
    </source>
</evidence>
<dbReference type="GO" id="GO:0052689">
    <property type="term" value="F:carboxylic ester hydrolase activity"/>
    <property type="evidence" value="ECO:0007669"/>
    <property type="project" value="UniProtKB-ARBA"/>
</dbReference>
<feature type="domain" description="Serine aminopeptidase S33" evidence="3">
    <location>
        <begin position="45"/>
        <end position="285"/>
    </location>
</feature>
<dbReference type="InterPro" id="IPR029058">
    <property type="entry name" value="AB_hydrolase_fold"/>
</dbReference>
<dbReference type="InterPro" id="IPR050261">
    <property type="entry name" value="FrsA_esterase"/>
</dbReference>
<dbReference type="SUPFAM" id="SSF53474">
    <property type="entry name" value="alpha/beta-Hydrolases"/>
    <property type="match status" value="1"/>
</dbReference>
<dbReference type="PANTHER" id="PTHR22946">
    <property type="entry name" value="DIENELACTONE HYDROLASE DOMAIN-CONTAINING PROTEIN-RELATED"/>
    <property type="match status" value="1"/>
</dbReference>
<dbReference type="AlphaFoldDB" id="A0A7I9VDD4"/>
<keyword evidence="5" id="KW-1185">Reference proteome</keyword>
<sequence length="313" mass="33601">MIITEPHHTNVRSLQMERIDVTFPSGDAACAAWLYLPDADSTDRPGPVVVMAHGLGGVREERLDAFAERFSAAGYACLVFDYRYFGASGGEPRQLLDVPSQRADWRAAVRYARSLPQIDADRVVVWGTSFSGGHVIVTAAEDRRIAAATAQCPFTDGLASGTAMSPLVSMKIAALAVRDVVGSRLGRPPVMVPTTGEPGTVALMTSPDSVAGVQALIPEGAHIEKDVAARVALQIPLQFPGRQAANVACPLRVVICEQDAVAPAAATRKHVSKAPDVEIVSYDTGHFDIYVGDWFEKNVTEQIDWLRRTVALP</sequence>
<keyword evidence="2 4" id="KW-0378">Hydrolase</keyword>
<dbReference type="Proteomes" id="UP000444960">
    <property type="component" value="Unassembled WGS sequence"/>
</dbReference>
<dbReference type="Gene3D" id="3.40.50.1820">
    <property type="entry name" value="alpha/beta hydrolase"/>
    <property type="match status" value="1"/>
</dbReference>
<comment type="similarity">
    <text evidence="1">Belongs to the AB hydrolase superfamily.</text>
</comment>
<protein>
    <submittedName>
        <fullName evidence="4">Alpha/beta hydrolase</fullName>
    </submittedName>
</protein>
<organism evidence="4 5">
    <name type="scientific">Gordonia spumicola</name>
    <dbReference type="NCBI Taxonomy" id="589161"/>
    <lineage>
        <taxon>Bacteria</taxon>
        <taxon>Bacillati</taxon>
        <taxon>Actinomycetota</taxon>
        <taxon>Actinomycetes</taxon>
        <taxon>Mycobacteriales</taxon>
        <taxon>Gordoniaceae</taxon>
        <taxon>Gordonia</taxon>
    </lineage>
</organism>
<evidence type="ECO:0000259" key="3">
    <source>
        <dbReference type="Pfam" id="PF12146"/>
    </source>
</evidence>
<dbReference type="EMBL" id="BJOV01000005">
    <property type="protein sequence ID" value="GEE03020.1"/>
    <property type="molecule type" value="Genomic_DNA"/>
</dbReference>
<evidence type="ECO:0000313" key="4">
    <source>
        <dbReference type="EMBL" id="GEE03020.1"/>
    </source>
</evidence>